<proteinExistence type="predicted"/>
<reference evidence="1 2" key="1">
    <citation type="submission" date="2019-04" db="EMBL/GenBank/DDBJ databases">
        <title>Genome of a novel bacterium Candidatus Jettenia ecosi reconstructed from metagenome of an anammox bioreactor.</title>
        <authorList>
            <person name="Mardanov A.V."/>
            <person name="Beletsky A.V."/>
            <person name="Ravin N.V."/>
            <person name="Botchkova E.A."/>
            <person name="Litti Y.V."/>
            <person name="Nozhevnikova A.N."/>
        </authorList>
    </citation>
    <scope>NUCLEOTIDE SEQUENCE [LARGE SCALE GENOMIC DNA]</scope>
    <source>
        <strain evidence="1">J2</strain>
    </source>
</reference>
<organism evidence="1 2">
    <name type="scientific">Candidatus Jettenia ecosi</name>
    <dbReference type="NCBI Taxonomy" id="2494326"/>
    <lineage>
        <taxon>Bacteria</taxon>
        <taxon>Pseudomonadati</taxon>
        <taxon>Planctomycetota</taxon>
        <taxon>Candidatus Brocadiia</taxon>
        <taxon>Candidatus Brocadiales</taxon>
        <taxon>Candidatus Brocadiaceae</taxon>
        <taxon>Candidatus Jettenia</taxon>
    </lineage>
</organism>
<evidence type="ECO:0000313" key="2">
    <source>
        <dbReference type="Proteomes" id="UP000319783"/>
    </source>
</evidence>
<name>A0A533QRU7_9BACT</name>
<dbReference type="Proteomes" id="UP000319783">
    <property type="component" value="Unassembled WGS sequence"/>
</dbReference>
<comment type="caution">
    <text evidence="1">The sequence shown here is derived from an EMBL/GenBank/DDBJ whole genome shotgun (WGS) entry which is preliminary data.</text>
</comment>
<sequence>MKAFKLLVKSKNIKRHKSIQEIRKIVYNYFANTLENLYR</sequence>
<evidence type="ECO:0000313" key="1">
    <source>
        <dbReference type="EMBL" id="TLD43340.1"/>
    </source>
</evidence>
<gene>
    <name evidence="1" type="ORF">JETT_0345</name>
</gene>
<dbReference type="AlphaFoldDB" id="A0A533QRU7"/>
<accession>A0A533QRU7</accession>
<protein>
    <submittedName>
        <fullName evidence="1">Uncharacterized protein</fullName>
    </submittedName>
</protein>
<dbReference type="EMBL" id="SULG01000004">
    <property type="protein sequence ID" value="TLD43340.1"/>
    <property type="molecule type" value="Genomic_DNA"/>
</dbReference>